<evidence type="ECO:0000313" key="3">
    <source>
        <dbReference type="Proteomes" id="UP000681720"/>
    </source>
</evidence>
<gene>
    <name evidence="2" type="ORF">GIL414_LOCUS64528</name>
</gene>
<sequence>MHCFRRSKKHLYHDVDDNESDNDDYNNNEWEDDEENPLDMDIIDASTKSAKAKTVADVWFEQDIFKQTLQEDNDDEEFELERKLNALHSDGVPVLGKPSKSILKTKKDNDSSESEDDAKPKKSKRPLNDNEFEEVPIDQ</sequence>
<feature type="region of interest" description="Disordered" evidence="1">
    <location>
        <begin position="1"/>
        <end position="39"/>
    </location>
</feature>
<evidence type="ECO:0000313" key="2">
    <source>
        <dbReference type="EMBL" id="CAF5141881.1"/>
    </source>
</evidence>
<accession>A0A8S3FXG3</accession>
<dbReference type="EMBL" id="CAJOBJ010279170">
    <property type="protein sequence ID" value="CAF5141881.1"/>
    <property type="molecule type" value="Genomic_DNA"/>
</dbReference>
<comment type="caution">
    <text evidence="2">The sequence shown here is derived from an EMBL/GenBank/DDBJ whole genome shotgun (WGS) entry which is preliminary data.</text>
</comment>
<dbReference type="AlphaFoldDB" id="A0A8S3FXG3"/>
<protein>
    <submittedName>
        <fullName evidence="2">Uncharacterized protein</fullName>
    </submittedName>
</protein>
<feature type="non-terminal residue" evidence="2">
    <location>
        <position position="1"/>
    </location>
</feature>
<proteinExistence type="predicted"/>
<reference evidence="2" key="1">
    <citation type="submission" date="2021-02" db="EMBL/GenBank/DDBJ databases">
        <authorList>
            <person name="Nowell W R."/>
        </authorList>
    </citation>
    <scope>NUCLEOTIDE SEQUENCE</scope>
</reference>
<feature type="compositionally biased region" description="Acidic residues" evidence="1">
    <location>
        <begin position="16"/>
        <end position="39"/>
    </location>
</feature>
<feature type="compositionally biased region" description="Basic residues" evidence="1">
    <location>
        <begin position="1"/>
        <end position="11"/>
    </location>
</feature>
<name>A0A8S3FXG3_9BILA</name>
<evidence type="ECO:0000256" key="1">
    <source>
        <dbReference type="SAM" id="MobiDB-lite"/>
    </source>
</evidence>
<feature type="compositionally biased region" description="Acidic residues" evidence="1">
    <location>
        <begin position="130"/>
        <end position="139"/>
    </location>
</feature>
<organism evidence="2 3">
    <name type="scientific">Rotaria magnacalcarata</name>
    <dbReference type="NCBI Taxonomy" id="392030"/>
    <lineage>
        <taxon>Eukaryota</taxon>
        <taxon>Metazoa</taxon>
        <taxon>Spiralia</taxon>
        <taxon>Gnathifera</taxon>
        <taxon>Rotifera</taxon>
        <taxon>Eurotatoria</taxon>
        <taxon>Bdelloidea</taxon>
        <taxon>Philodinida</taxon>
        <taxon>Philodinidae</taxon>
        <taxon>Rotaria</taxon>
    </lineage>
</organism>
<feature type="region of interest" description="Disordered" evidence="1">
    <location>
        <begin position="89"/>
        <end position="139"/>
    </location>
</feature>
<dbReference type="Proteomes" id="UP000681720">
    <property type="component" value="Unassembled WGS sequence"/>
</dbReference>